<dbReference type="AlphaFoldDB" id="A0A9P7EUZ8"/>
<organism evidence="1 2">
    <name type="scientific">Suillus discolor</name>
    <dbReference type="NCBI Taxonomy" id="1912936"/>
    <lineage>
        <taxon>Eukaryota</taxon>
        <taxon>Fungi</taxon>
        <taxon>Dikarya</taxon>
        <taxon>Basidiomycota</taxon>
        <taxon>Agaricomycotina</taxon>
        <taxon>Agaricomycetes</taxon>
        <taxon>Agaricomycetidae</taxon>
        <taxon>Boletales</taxon>
        <taxon>Suillineae</taxon>
        <taxon>Suillaceae</taxon>
        <taxon>Suillus</taxon>
    </lineage>
</organism>
<evidence type="ECO:0000313" key="1">
    <source>
        <dbReference type="EMBL" id="KAG2090766.1"/>
    </source>
</evidence>
<dbReference type="EMBL" id="JABBWM010000101">
    <property type="protein sequence ID" value="KAG2090766.1"/>
    <property type="molecule type" value="Genomic_DNA"/>
</dbReference>
<evidence type="ECO:0000313" key="2">
    <source>
        <dbReference type="Proteomes" id="UP000823399"/>
    </source>
</evidence>
<proteinExistence type="predicted"/>
<reference evidence="1" key="1">
    <citation type="journal article" date="2020" name="New Phytol.">
        <title>Comparative genomics reveals dynamic genome evolution in host specialist ectomycorrhizal fungi.</title>
        <authorList>
            <person name="Lofgren L.A."/>
            <person name="Nguyen N.H."/>
            <person name="Vilgalys R."/>
            <person name="Ruytinx J."/>
            <person name="Liao H.L."/>
            <person name="Branco S."/>
            <person name="Kuo A."/>
            <person name="LaButti K."/>
            <person name="Lipzen A."/>
            <person name="Andreopoulos W."/>
            <person name="Pangilinan J."/>
            <person name="Riley R."/>
            <person name="Hundley H."/>
            <person name="Na H."/>
            <person name="Barry K."/>
            <person name="Grigoriev I.V."/>
            <person name="Stajich J.E."/>
            <person name="Kennedy P.G."/>
        </authorList>
    </citation>
    <scope>NUCLEOTIDE SEQUENCE</scope>
    <source>
        <strain evidence="1">FC423</strain>
    </source>
</reference>
<protein>
    <submittedName>
        <fullName evidence="1">Uncharacterized protein</fullName>
    </submittedName>
</protein>
<dbReference type="OrthoDB" id="2624679at2759"/>
<sequence>MDDARSFIHIVLQSTTVTDPSSLDQDEKILAILEILHGLRMTVVDLMLYSTSGSKASMLCRLHELDHAVTVSKDVVFLAMKLLIASRAAQDKGGTELINKLKGGSHSSAQLLNYMMSITGTTRYRHLLKFKHHASPAKFLPEIDYIKHLGRSKDWLRL</sequence>
<accession>A0A9P7EUZ8</accession>
<name>A0A9P7EUZ8_9AGAM</name>
<gene>
    <name evidence="1" type="ORF">F5147DRAFT_658093</name>
</gene>
<dbReference type="GeneID" id="64696638"/>
<dbReference type="Proteomes" id="UP000823399">
    <property type="component" value="Unassembled WGS sequence"/>
</dbReference>
<dbReference type="RefSeq" id="XP_041286323.1">
    <property type="nucleotide sequence ID" value="XM_041434379.1"/>
</dbReference>
<comment type="caution">
    <text evidence="1">The sequence shown here is derived from an EMBL/GenBank/DDBJ whole genome shotgun (WGS) entry which is preliminary data.</text>
</comment>
<keyword evidence="2" id="KW-1185">Reference proteome</keyword>